<comment type="similarity">
    <text evidence="1 3 4">Belongs to the GroES chaperonin family.</text>
</comment>
<keyword evidence="2 3" id="KW-0143">Chaperone</keyword>
<reference evidence="6" key="1">
    <citation type="submission" date="2017-09" db="EMBL/GenBank/DDBJ databases">
        <title>Depth-based differentiation of microbial function through sediment-hosted aquifers and enrichment of novel symbionts in the deep terrestrial subsurface.</title>
        <authorList>
            <person name="Probst A.J."/>
            <person name="Ladd B."/>
            <person name="Jarett J.K."/>
            <person name="Geller-Mcgrath D.E."/>
            <person name="Sieber C.M.K."/>
            <person name="Emerson J.B."/>
            <person name="Anantharaman K."/>
            <person name="Thomas B.C."/>
            <person name="Malmstrom R."/>
            <person name="Stieglmeier M."/>
            <person name="Klingl A."/>
            <person name="Woyke T."/>
            <person name="Ryan C.M."/>
            <person name="Banfield J.F."/>
        </authorList>
    </citation>
    <scope>NUCLEOTIDE SEQUENCE [LARGE SCALE GENOMIC DNA]</scope>
</reference>
<comment type="caution">
    <text evidence="5">The sequence shown here is derived from an EMBL/GenBank/DDBJ whole genome shotgun (WGS) entry which is preliminary data.</text>
</comment>
<organism evidence="5 6">
    <name type="scientific">Candidatus Komeilibacteria bacterium CG_4_9_14_0_8_um_filter_36_9</name>
    <dbReference type="NCBI Taxonomy" id="1974473"/>
    <lineage>
        <taxon>Bacteria</taxon>
        <taxon>Candidatus Komeiliibacteriota</taxon>
    </lineage>
</organism>
<dbReference type="GO" id="GO:0044183">
    <property type="term" value="F:protein folding chaperone"/>
    <property type="evidence" value="ECO:0007669"/>
    <property type="project" value="InterPro"/>
</dbReference>
<dbReference type="SUPFAM" id="SSF50129">
    <property type="entry name" value="GroES-like"/>
    <property type="match status" value="1"/>
</dbReference>
<accession>A0A2M8DSG1</accession>
<dbReference type="GO" id="GO:0005524">
    <property type="term" value="F:ATP binding"/>
    <property type="evidence" value="ECO:0007669"/>
    <property type="project" value="InterPro"/>
</dbReference>
<comment type="subunit">
    <text evidence="3">Heptamer of 7 subunits arranged in a ring. Interacts with the chaperonin GroEL.</text>
</comment>
<evidence type="ECO:0000256" key="2">
    <source>
        <dbReference type="ARBA" id="ARBA00023186"/>
    </source>
</evidence>
<dbReference type="CDD" id="cd00320">
    <property type="entry name" value="cpn10"/>
    <property type="match status" value="1"/>
</dbReference>
<keyword evidence="3" id="KW-0963">Cytoplasm</keyword>
<gene>
    <name evidence="3" type="primary">groES</name>
    <name evidence="3" type="synonym">groS</name>
    <name evidence="5" type="ORF">CO073_00140</name>
</gene>
<dbReference type="NCBIfam" id="NF001533">
    <property type="entry name" value="PRK00364.2-4"/>
    <property type="match status" value="1"/>
</dbReference>
<dbReference type="Proteomes" id="UP000230136">
    <property type="component" value="Unassembled WGS sequence"/>
</dbReference>
<evidence type="ECO:0000256" key="1">
    <source>
        <dbReference type="ARBA" id="ARBA00006975"/>
    </source>
</evidence>
<dbReference type="SMART" id="SM00883">
    <property type="entry name" value="Cpn10"/>
    <property type="match status" value="1"/>
</dbReference>
<comment type="subcellular location">
    <subcellularLocation>
        <location evidence="3">Cytoplasm</location>
    </subcellularLocation>
</comment>
<evidence type="ECO:0000256" key="4">
    <source>
        <dbReference type="RuleBase" id="RU000535"/>
    </source>
</evidence>
<dbReference type="GO" id="GO:0051087">
    <property type="term" value="F:protein-folding chaperone binding"/>
    <property type="evidence" value="ECO:0007669"/>
    <property type="project" value="TreeGrafter"/>
</dbReference>
<dbReference type="InterPro" id="IPR011032">
    <property type="entry name" value="GroES-like_sf"/>
</dbReference>
<dbReference type="AlphaFoldDB" id="A0A2M8DSG1"/>
<dbReference type="HAMAP" id="MF_00580">
    <property type="entry name" value="CH10"/>
    <property type="match status" value="1"/>
</dbReference>
<dbReference type="GO" id="GO:0046872">
    <property type="term" value="F:metal ion binding"/>
    <property type="evidence" value="ECO:0007669"/>
    <property type="project" value="TreeGrafter"/>
</dbReference>
<dbReference type="Pfam" id="PF00166">
    <property type="entry name" value="Cpn10"/>
    <property type="match status" value="1"/>
</dbReference>
<dbReference type="PRINTS" id="PR00297">
    <property type="entry name" value="CHAPERONIN10"/>
</dbReference>
<comment type="function">
    <text evidence="3 4">Together with the chaperonin GroEL, plays an essential role in assisting protein folding. The GroEL-GroES system forms a nano-cage that allows encapsulation of the non-native substrate proteins and provides a physical environment optimized to promote and accelerate protein folding. GroES binds to the apical surface of the GroEL ring, thereby capping the opening of the GroEL channel.</text>
</comment>
<dbReference type="PANTHER" id="PTHR10772">
    <property type="entry name" value="10 KDA HEAT SHOCK PROTEIN"/>
    <property type="match status" value="1"/>
</dbReference>
<dbReference type="GO" id="GO:0051082">
    <property type="term" value="F:unfolded protein binding"/>
    <property type="evidence" value="ECO:0007669"/>
    <property type="project" value="TreeGrafter"/>
</dbReference>
<dbReference type="InterPro" id="IPR037124">
    <property type="entry name" value="Chaperonin_GroES_sf"/>
</dbReference>
<proteinExistence type="inferred from homology"/>
<dbReference type="GO" id="GO:0005737">
    <property type="term" value="C:cytoplasm"/>
    <property type="evidence" value="ECO:0007669"/>
    <property type="project" value="UniProtKB-SubCell"/>
</dbReference>
<evidence type="ECO:0000256" key="3">
    <source>
        <dbReference type="HAMAP-Rule" id="MF_00580"/>
    </source>
</evidence>
<dbReference type="EMBL" id="PFSY01000007">
    <property type="protein sequence ID" value="PJC02312.1"/>
    <property type="molecule type" value="Genomic_DNA"/>
</dbReference>
<dbReference type="InterPro" id="IPR020818">
    <property type="entry name" value="Chaperonin_GroES"/>
</dbReference>
<dbReference type="Gene3D" id="2.30.33.40">
    <property type="entry name" value="GroES chaperonin"/>
    <property type="match status" value="1"/>
</dbReference>
<protein>
    <recommendedName>
        <fullName evidence="3">Co-chaperonin GroES</fullName>
    </recommendedName>
    <alternativeName>
        <fullName evidence="3">10 kDa chaperonin</fullName>
    </alternativeName>
    <alternativeName>
        <fullName evidence="3">Chaperonin-10</fullName>
        <shortName evidence="3">Cpn10</shortName>
    </alternativeName>
</protein>
<sequence>MKIRPLGDHVVVMPLSREEVTKAGIVLPDTMDKDKPEQGEVMAFGPGKIKEDGSRIPMDVKVGNKVLFKKYSPDEVKINNKDYLVLSQSDIIAIIEEE</sequence>
<evidence type="ECO:0000313" key="6">
    <source>
        <dbReference type="Proteomes" id="UP000230136"/>
    </source>
</evidence>
<name>A0A2M8DSG1_9BACT</name>
<dbReference type="FunFam" id="2.30.33.40:FF:000001">
    <property type="entry name" value="10 kDa chaperonin"/>
    <property type="match status" value="1"/>
</dbReference>
<dbReference type="NCBIfam" id="NF001531">
    <property type="entry name" value="PRK00364.2-2"/>
    <property type="match status" value="1"/>
</dbReference>
<dbReference type="PANTHER" id="PTHR10772:SF58">
    <property type="entry name" value="CO-CHAPERONIN GROES"/>
    <property type="match status" value="1"/>
</dbReference>
<evidence type="ECO:0000313" key="5">
    <source>
        <dbReference type="EMBL" id="PJC02312.1"/>
    </source>
</evidence>